<dbReference type="AlphaFoldDB" id="A0AAD5R2N1"/>
<protein>
    <recommendedName>
        <fullName evidence="3">GIY-YIG domain-containing protein</fullName>
    </recommendedName>
</protein>
<accession>A0AAD5R2N1</accession>
<name>A0AAD5R2N1_PARTN</name>
<gene>
    <name evidence="1" type="ORF">KIN20_029362</name>
</gene>
<keyword evidence="2" id="KW-1185">Reference proteome</keyword>
<proteinExistence type="predicted"/>
<reference evidence="1" key="1">
    <citation type="submission" date="2021-06" db="EMBL/GenBank/DDBJ databases">
        <title>Parelaphostrongylus tenuis whole genome reference sequence.</title>
        <authorList>
            <person name="Garwood T.J."/>
            <person name="Larsen P.A."/>
            <person name="Fountain-Jones N.M."/>
            <person name="Garbe J.R."/>
            <person name="Macchietto M.G."/>
            <person name="Kania S.A."/>
            <person name="Gerhold R.W."/>
            <person name="Richards J.E."/>
            <person name="Wolf T.M."/>
        </authorList>
    </citation>
    <scope>NUCLEOTIDE SEQUENCE</scope>
    <source>
        <strain evidence="1">MNPRO001-30</strain>
        <tissue evidence="1">Meninges</tissue>
    </source>
</reference>
<dbReference type="EMBL" id="JAHQIW010006130">
    <property type="protein sequence ID" value="KAJ1368268.1"/>
    <property type="molecule type" value="Genomic_DNA"/>
</dbReference>
<sequence>MSPGTIYVISCTTCGEEYTGETGRVLCIRIKEHLEGKVNSGTTSIRSFTVSGFTLPTAVAYSSVTEVLARVPGTASSKDAAQGFVRRLGMQTADVEPVFHPMRGRVLYHYTTEERFDRPLILQRVYVSHQPPFFNRKNYAWTTNTVMVNWSESMWPDVVNRALLMLASGPGALLLGIGHCQQQLKLN</sequence>
<organism evidence="1 2">
    <name type="scientific">Parelaphostrongylus tenuis</name>
    <name type="common">Meningeal worm</name>
    <dbReference type="NCBI Taxonomy" id="148309"/>
    <lineage>
        <taxon>Eukaryota</taxon>
        <taxon>Metazoa</taxon>
        <taxon>Ecdysozoa</taxon>
        <taxon>Nematoda</taxon>
        <taxon>Chromadorea</taxon>
        <taxon>Rhabditida</taxon>
        <taxon>Rhabditina</taxon>
        <taxon>Rhabditomorpha</taxon>
        <taxon>Strongyloidea</taxon>
        <taxon>Metastrongylidae</taxon>
        <taxon>Parelaphostrongylus</taxon>
    </lineage>
</organism>
<evidence type="ECO:0000313" key="2">
    <source>
        <dbReference type="Proteomes" id="UP001196413"/>
    </source>
</evidence>
<comment type="caution">
    <text evidence="1">The sequence shown here is derived from an EMBL/GenBank/DDBJ whole genome shotgun (WGS) entry which is preliminary data.</text>
</comment>
<dbReference type="Proteomes" id="UP001196413">
    <property type="component" value="Unassembled WGS sequence"/>
</dbReference>
<evidence type="ECO:0000313" key="1">
    <source>
        <dbReference type="EMBL" id="KAJ1368268.1"/>
    </source>
</evidence>
<evidence type="ECO:0008006" key="3">
    <source>
        <dbReference type="Google" id="ProtNLM"/>
    </source>
</evidence>